<sequence>MLHLSKDVEGGDGMRTYLKFVPTMTGGYCKDKISRFYAKYFNPGTLTHLE</sequence>
<dbReference type="AlphaFoldDB" id="A0A0A0HU22"/>
<dbReference type="InParanoid" id="A0A0A0HU22"/>
<name>A0A0A0HU22_PARBD</name>
<evidence type="ECO:0000313" key="1">
    <source>
        <dbReference type="EMBL" id="KGM92127.1"/>
    </source>
</evidence>
<dbReference type="VEuPathDB" id="FungiDB:PADG_11663"/>
<proteinExistence type="predicted"/>
<dbReference type="OrthoDB" id="5440at2759"/>
<dbReference type="HOGENOM" id="CLU_3125513_0_0_1"/>
<dbReference type="RefSeq" id="XP_010759893.1">
    <property type="nucleotide sequence ID" value="XM_010761591.1"/>
</dbReference>
<dbReference type="GeneID" id="22587560"/>
<evidence type="ECO:0000313" key="2">
    <source>
        <dbReference type="Proteomes" id="UP000001628"/>
    </source>
</evidence>
<gene>
    <name evidence="1" type="ORF">PADG_11663</name>
</gene>
<accession>A0A0A0HU22</accession>
<keyword evidence="2" id="KW-1185">Reference proteome</keyword>
<organism evidence="1 2">
    <name type="scientific">Paracoccidioides brasiliensis (strain Pb18)</name>
    <dbReference type="NCBI Taxonomy" id="502780"/>
    <lineage>
        <taxon>Eukaryota</taxon>
        <taxon>Fungi</taxon>
        <taxon>Dikarya</taxon>
        <taxon>Ascomycota</taxon>
        <taxon>Pezizomycotina</taxon>
        <taxon>Eurotiomycetes</taxon>
        <taxon>Eurotiomycetidae</taxon>
        <taxon>Onygenales</taxon>
        <taxon>Ajellomycetaceae</taxon>
        <taxon>Paracoccidioides</taxon>
    </lineage>
</organism>
<dbReference type="EMBL" id="KN275960">
    <property type="protein sequence ID" value="KGM92127.1"/>
    <property type="molecule type" value="Genomic_DNA"/>
</dbReference>
<dbReference type="Proteomes" id="UP000001628">
    <property type="component" value="Unassembled WGS sequence"/>
</dbReference>
<dbReference type="KEGG" id="pbn:PADG_11663"/>
<reference evidence="1 2" key="1">
    <citation type="journal article" date="2011" name="PLoS Genet.">
        <title>Comparative genomic analysis of human fungal pathogens causing paracoccidioidomycosis.</title>
        <authorList>
            <person name="Desjardins C.A."/>
            <person name="Champion M.D."/>
            <person name="Holder J.W."/>
            <person name="Muszewska A."/>
            <person name="Goldberg J."/>
            <person name="Bailao A.M."/>
            <person name="Brigido M.M."/>
            <person name="Ferreira M.E."/>
            <person name="Garcia A.M."/>
            <person name="Grynberg M."/>
            <person name="Gujja S."/>
            <person name="Heiman D.I."/>
            <person name="Henn M.R."/>
            <person name="Kodira C.D."/>
            <person name="Leon-Narvaez H."/>
            <person name="Longo L.V."/>
            <person name="Ma L.J."/>
            <person name="Malavazi I."/>
            <person name="Matsuo A.L."/>
            <person name="Morais F.V."/>
            <person name="Pereira M."/>
            <person name="Rodriguez-Brito S."/>
            <person name="Sakthikumar S."/>
            <person name="Salem-Izacc S.M."/>
            <person name="Sykes S.M."/>
            <person name="Teixeira M.M."/>
            <person name="Vallejo M.C."/>
            <person name="Walter M.E."/>
            <person name="Yandava C."/>
            <person name="Young S."/>
            <person name="Zeng Q."/>
            <person name="Zucker J."/>
            <person name="Felipe M.S."/>
            <person name="Goldman G.H."/>
            <person name="Haas B.J."/>
            <person name="McEwen J.G."/>
            <person name="Nino-Vega G."/>
            <person name="Puccia R."/>
            <person name="San-Blas G."/>
            <person name="Soares C.M."/>
            <person name="Birren B.W."/>
            <person name="Cuomo C.A."/>
        </authorList>
    </citation>
    <scope>NUCLEOTIDE SEQUENCE [LARGE SCALE GENOMIC DNA]</scope>
    <source>
        <strain evidence="1 2">Pb18</strain>
    </source>
</reference>
<protein>
    <submittedName>
        <fullName evidence="1">Uncharacterized protein</fullName>
    </submittedName>
</protein>